<comment type="similarity">
    <text evidence="1">Belongs to the AB hydrolase superfamily. AB hydrolase 2 family.</text>
</comment>
<keyword evidence="5" id="KW-1185">Reference proteome</keyword>
<dbReference type="InterPro" id="IPR029058">
    <property type="entry name" value="AB_hydrolase_fold"/>
</dbReference>
<sequence length="215" mass="23874">MQISNAICAYNQQSQTPLVVLLHGWGADERDLPGLLDMIAPNTQYVSLQAPFSYGFGFTWFDQWDHEGVPTGVSLQVQAAGACEAIYTWLDEHIDSNRPIIPLGFSQGGLLATHLLRMRPERCMAAVSCSGWIVDAALPHDAQLAALHLPVFYGHGADDTIFPQDVVDYTSTFWQAHADLEEHVYAGMAHSINMKETRDIAAFLERIGAIRPRFF</sequence>
<protein>
    <submittedName>
        <fullName evidence="4">Phospholipase/carboxylesterase</fullName>
    </submittedName>
</protein>
<dbReference type="Pfam" id="PF02230">
    <property type="entry name" value="Abhydrolase_2"/>
    <property type="match status" value="1"/>
</dbReference>
<dbReference type="Proteomes" id="UP000619536">
    <property type="component" value="Unassembled WGS sequence"/>
</dbReference>
<comment type="caution">
    <text evidence="4">The sequence shown here is derived from an EMBL/GenBank/DDBJ whole genome shotgun (WGS) entry which is preliminary data.</text>
</comment>
<keyword evidence="2" id="KW-0378">Hydrolase</keyword>
<dbReference type="SUPFAM" id="SSF53474">
    <property type="entry name" value="alpha/beta-Hydrolases"/>
    <property type="match status" value="1"/>
</dbReference>
<evidence type="ECO:0000256" key="1">
    <source>
        <dbReference type="ARBA" id="ARBA00006499"/>
    </source>
</evidence>
<dbReference type="AlphaFoldDB" id="A0A8J3AJ04"/>
<reference evidence="4" key="2">
    <citation type="submission" date="2020-09" db="EMBL/GenBank/DDBJ databases">
        <authorList>
            <person name="Sun Q."/>
            <person name="Sedlacek I."/>
        </authorList>
    </citation>
    <scope>NUCLEOTIDE SEQUENCE</scope>
    <source>
        <strain evidence="4">CCM 8606</strain>
    </source>
</reference>
<organism evidence="4 5">
    <name type="scientific">Galliscardovia ingluviei</name>
    <dbReference type="NCBI Taxonomy" id="1769422"/>
    <lineage>
        <taxon>Bacteria</taxon>
        <taxon>Bacillati</taxon>
        <taxon>Actinomycetota</taxon>
        <taxon>Actinomycetes</taxon>
        <taxon>Bifidobacteriales</taxon>
        <taxon>Bifidobacteriaceae</taxon>
        <taxon>Galliscardovia</taxon>
    </lineage>
</organism>
<dbReference type="InterPro" id="IPR003140">
    <property type="entry name" value="PLipase/COase/thioEstase"/>
</dbReference>
<accession>A0A8J3AJ04</accession>
<name>A0A8J3AJ04_9BIFI</name>
<evidence type="ECO:0000259" key="3">
    <source>
        <dbReference type="Pfam" id="PF02230"/>
    </source>
</evidence>
<reference evidence="4" key="1">
    <citation type="journal article" date="2014" name="Int. J. Syst. Evol. Microbiol.">
        <title>Complete genome sequence of Corynebacterium casei LMG S-19264T (=DSM 44701T), isolated from a smear-ripened cheese.</title>
        <authorList>
            <consortium name="US DOE Joint Genome Institute (JGI-PGF)"/>
            <person name="Walter F."/>
            <person name="Albersmeier A."/>
            <person name="Kalinowski J."/>
            <person name="Ruckert C."/>
        </authorList>
    </citation>
    <scope>NUCLEOTIDE SEQUENCE</scope>
    <source>
        <strain evidence="4">CCM 8606</strain>
    </source>
</reference>
<dbReference type="InterPro" id="IPR050565">
    <property type="entry name" value="LYPA1-2/EST-like"/>
</dbReference>
<evidence type="ECO:0000256" key="2">
    <source>
        <dbReference type="ARBA" id="ARBA00022801"/>
    </source>
</evidence>
<proteinExistence type="inferred from homology"/>
<dbReference type="RefSeq" id="WP_188354851.1">
    <property type="nucleotide sequence ID" value="NZ_BMDH01000001.1"/>
</dbReference>
<dbReference type="GO" id="GO:0016787">
    <property type="term" value="F:hydrolase activity"/>
    <property type="evidence" value="ECO:0007669"/>
    <property type="project" value="UniProtKB-KW"/>
</dbReference>
<gene>
    <name evidence="4" type="ORF">GCM10007377_07320</name>
</gene>
<dbReference type="Gene3D" id="3.40.50.1820">
    <property type="entry name" value="alpha/beta hydrolase"/>
    <property type="match status" value="1"/>
</dbReference>
<dbReference type="PANTHER" id="PTHR10655">
    <property type="entry name" value="LYSOPHOSPHOLIPASE-RELATED"/>
    <property type="match status" value="1"/>
</dbReference>
<dbReference type="EMBL" id="BMDH01000001">
    <property type="protein sequence ID" value="GGI13710.1"/>
    <property type="molecule type" value="Genomic_DNA"/>
</dbReference>
<evidence type="ECO:0000313" key="4">
    <source>
        <dbReference type="EMBL" id="GGI13710.1"/>
    </source>
</evidence>
<feature type="domain" description="Phospholipase/carboxylesterase/thioesterase" evidence="3">
    <location>
        <begin position="11"/>
        <end position="205"/>
    </location>
</feature>
<evidence type="ECO:0000313" key="5">
    <source>
        <dbReference type="Proteomes" id="UP000619536"/>
    </source>
</evidence>
<dbReference type="PANTHER" id="PTHR10655:SF17">
    <property type="entry name" value="LYSOPHOSPHOLIPASE-LIKE PROTEIN 1"/>
    <property type="match status" value="1"/>
</dbReference>